<sequence>MLISIFPKLQLTFLKQFDILFQKLGKINFKNYHTCKVFGLNENC</sequence>
<protein>
    <submittedName>
        <fullName evidence="1">Uncharacterized protein</fullName>
    </submittedName>
</protein>
<accession>A0AAQ1SMB1</accession>
<organism evidence="1 2">
    <name type="scientific">Leptospira interrogans serovar Manilae</name>
    <dbReference type="NCBI Taxonomy" id="214675"/>
    <lineage>
        <taxon>Bacteria</taxon>
        <taxon>Pseudomonadati</taxon>
        <taxon>Spirochaetota</taxon>
        <taxon>Spirochaetia</taxon>
        <taxon>Leptospirales</taxon>
        <taxon>Leptospiraceae</taxon>
        <taxon>Leptospira</taxon>
    </lineage>
</organism>
<evidence type="ECO:0000313" key="1">
    <source>
        <dbReference type="EMBL" id="SOR59886.1"/>
    </source>
</evidence>
<dbReference type="AlphaFoldDB" id="A0AAQ1SMB1"/>
<proteinExistence type="predicted"/>
<name>A0AAQ1SMB1_LEPIR</name>
<dbReference type="Proteomes" id="UP000234460">
    <property type="component" value="Chromosome LMANV2"/>
</dbReference>
<gene>
    <name evidence="1" type="ORF">LMANV2_100059</name>
</gene>
<comment type="caution">
    <text evidence="1">The sequence shown here is derived from an EMBL/GenBank/DDBJ whole genome shotgun (WGS) entry which is preliminary data.</text>
</comment>
<evidence type="ECO:0000313" key="2">
    <source>
        <dbReference type="Proteomes" id="UP000234460"/>
    </source>
</evidence>
<reference evidence="1 2" key="1">
    <citation type="submission" date="2017-11" db="EMBL/GenBank/DDBJ databases">
        <authorList>
            <person name="Lechat P."/>
        </authorList>
    </citation>
    <scope>NUCLEOTIDE SEQUENCE [LARGE SCALE GENOMIC DNA]</scope>
    <source>
        <strain evidence="1">L495</strain>
    </source>
</reference>
<dbReference type="EMBL" id="OEJX01000002">
    <property type="protein sequence ID" value="SOR59886.1"/>
    <property type="molecule type" value="Genomic_DNA"/>
</dbReference>